<name>A0ABM6S101_9GAMM</name>
<dbReference type="EMBL" id="CP026378">
    <property type="protein sequence ID" value="AUY25296.1"/>
    <property type="molecule type" value="Genomic_DNA"/>
</dbReference>
<reference evidence="1 2" key="1">
    <citation type="submission" date="2018-01" db="EMBL/GenBank/DDBJ databases">
        <title>Complete and assembled Genome of Pantoea calida DSM22759T.</title>
        <authorList>
            <person name="Stevens M.J.A."/>
            <person name="Zurfluh K."/>
            <person name="Stephan R."/>
        </authorList>
    </citation>
    <scope>NUCLEOTIDE SEQUENCE [LARGE SCALE GENOMIC DNA]</scope>
    <source>
        <strain evidence="1 2">DSM 22759</strain>
    </source>
</reference>
<gene>
    <name evidence="1" type="ORF">C2E16_10510</name>
</gene>
<dbReference type="RefSeq" id="WP_084970096.1">
    <property type="nucleotide sequence ID" value="NZ_CP026378.1"/>
</dbReference>
<organism evidence="1 2">
    <name type="scientific">Mixta calida</name>
    <dbReference type="NCBI Taxonomy" id="665913"/>
    <lineage>
        <taxon>Bacteria</taxon>
        <taxon>Pseudomonadati</taxon>
        <taxon>Pseudomonadota</taxon>
        <taxon>Gammaproteobacteria</taxon>
        <taxon>Enterobacterales</taxon>
        <taxon>Erwiniaceae</taxon>
        <taxon>Mixta</taxon>
    </lineage>
</organism>
<sequence length="89" mass="9462">MTTSLKPTRERAIATLRDSGKPISAALLTAATALETLTEEQSDAEAALTLLSESGRGLRLIYDCVDNVSYRQMASENCLTPDETSAVVG</sequence>
<protein>
    <submittedName>
        <fullName evidence="1">Uncharacterized protein</fullName>
    </submittedName>
</protein>
<proteinExistence type="predicted"/>
<keyword evidence="2" id="KW-1185">Reference proteome</keyword>
<evidence type="ECO:0000313" key="2">
    <source>
        <dbReference type="Proteomes" id="UP000237673"/>
    </source>
</evidence>
<dbReference type="Proteomes" id="UP000237673">
    <property type="component" value="Chromosome"/>
</dbReference>
<accession>A0ABM6S101</accession>
<evidence type="ECO:0000313" key="1">
    <source>
        <dbReference type="EMBL" id="AUY25296.1"/>
    </source>
</evidence>